<dbReference type="InterPro" id="IPR006571">
    <property type="entry name" value="TLDc_dom"/>
</dbReference>
<reference evidence="3" key="1">
    <citation type="submission" date="2021-06" db="EMBL/GenBank/DDBJ databases">
        <authorList>
            <person name="Kallberg Y."/>
            <person name="Tangrot J."/>
            <person name="Rosling A."/>
        </authorList>
    </citation>
    <scope>NUCLEOTIDE SEQUENCE</scope>
    <source>
        <strain evidence="3">UK204</strain>
    </source>
</reference>
<dbReference type="InterPro" id="IPR000210">
    <property type="entry name" value="BTB/POZ_dom"/>
</dbReference>
<evidence type="ECO:0000259" key="1">
    <source>
        <dbReference type="PROSITE" id="PS50097"/>
    </source>
</evidence>
<feature type="domain" description="TLDc" evidence="2">
    <location>
        <begin position="86"/>
        <end position="253"/>
    </location>
</feature>
<dbReference type="SMART" id="SM00584">
    <property type="entry name" value="TLDc"/>
    <property type="match status" value="1"/>
</dbReference>
<dbReference type="Proteomes" id="UP000789570">
    <property type="component" value="Unassembled WGS sequence"/>
</dbReference>
<keyword evidence="4" id="KW-1185">Reference proteome</keyword>
<dbReference type="PROSITE" id="PS51886">
    <property type="entry name" value="TLDC"/>
    <property type="match status" value="1"/>
</dbReference>
<protein>
    <submittedName>
        <fullName evidence="3">2326_t:CDS:1</fullName>
    </submittedName>
</protein>
<dbReference type="SMART" id="SM00225">
    <property type="entry name" value="BTB"/>
    <property type="match status" value="1"/>
</dbReference>
<evidence type="ECO:0000259" key="2">
    <source>
        <dbReference type="PROSITE" id="PS51886"/>
    </source>
</evidence>
<dbReference type="InterPro" id="IPR011333">
    <property type="entry name" value="SKP1/BTB/POZ_sf"/>
</dbReference>
<gene>
    <name evidence="3" type="ORF">FCALED_LOCUS8504</name>
</gene>
<evidence type="ECO:0000313" key="3">
    <source>
        <dbReference type="EMBL" id="CAG8599195.1"/>
    </source>
</evidence>
<dbReference type="OrthoDB" id="408604at2759"/>
<dbReference type="PANTHER" id="PTHR23354:SF122">
    <property type="entry name" value="GTPASE-ACTIVATING PROTEIN SKYWALKER"/>
    <property type="match status" value="1"/>
</dbReference>
<dbReference type="EMBL" id="CAJVPQ010002493">
    <property type="protein sequence ID" value="CAG8599195.1"/>
    <property type="molecule type" value="Genomic_DNA"/>
</dbReference>
<dbReference type="PROSITE" id="PS50097">
    <property type="entry name" value="BTB"/>
    <property type="match status" value="1"/>
</dbReference>
<dbReference type="Pfam" id="PF07534">
    <property type="entry name" value="TLD"/>
    <property type="match status" value="1"/>
</dbReference>
<dbReference type="Gene3D" id="3.30.710.10">
    <property type="entry name" value="Potassium Channel Kv1.1, Chain A"/>
    <property type="match status" value="1"/>
</dbReference>
<dbReference type="Pfam" id="PF00651">
    <property type="entry name" value="BTB"/>
    <property type="match status" value="1"/>
</dbReference>
<dbReference type="PANTHER" id="PTHR23354">
    <property type="entry name" value="NUCLEOLAR PROTEIN 7/ESTROGEN RECEPTOR COACTIVATOR-RELATED"/>
    <property type="match status" value="1"/>
</dbReference>
<feature type="domain" description="BTB" evidence="1">
    <location>
        <begin position="10"/>
        <end position="83"/>
    </location>
</feature>
<organism evidence="3 4">
    <name type="scientific">Funneliformis caledonium</name>
    <dbReference type="NCBI Taxonomy" id="1117310"/>
    <lineage>
        <taxon>Eukaryota</taxon>
        <taxon>Fungi</taxon>
        <taxon>Fungi incertae sedis</taxon>
        <taxon>Mucoromycota</taxon>
        <taxon>Glomeromycotina</taxon>
        <taxon>Glomeromycetes</taxon>
        <taxon>Glomerales</taxon>
        <taxon>Glomeraceae</taxon>
        <taxon>Funneliformis</taxon>
    </lineage>
</organism>
<evidence type="ECO:0000313" key="4">
    <source>
        <dbReference type="Proteomes" id="UP000789570"/>
    </source>
</evidence>
<dbReference type="CDD" id="cd18186">
    <property type="entry name" value="BTB_POZ_ZBTB_KLHL-like"/>
    <property type="match status" value="1"/>
</dbReference>
<comment type="caution">
    <text evidence="3">The sequence shown here is derived from an EMBL/GenBank/DDBJ whole genome shotgun (WGS) entry which is preliminary data.</text>
</comment>
<name>A0A9N9CD57_9GLOM</name>
<accession>A0A9N9CD57</accession>
<dbReference type="AlphaFoldDB" id="A0A9N9CD57"/>
<sequence>MDILKAVEFSDTEILVGKEPDTKVFKANSLILKIRSPYFRIALSDEWKRIENGIIKLQKPNITVEVFDIIIKYLYDQKIDHSENDIKTNVAILIAADELCDKDLCTSIENYLLDNKKLLERDGFELETFHECCDMIGPTLTVVRVKHTNEILGGFNPSNWFSNFTPEYINTKNSFIFSMDKMLNSFIFSKVVDNNHAIYSGSEYGMVFGDGRADLNIMPNLKKGECYEKSYEKPIILNKSKFKIEDYEVFQVIKRST</sequence>
<dbReference type="SUPFAM" id="SSF54695">
    <property type="entry name" value="POZ domain"/>
    <property type="match status" value="1"/>
</dbReference>
<proteinExistence type="predicted"/>